<proteinExistence type="predicted"/>
<evidence type="ECO:0000259" key="3">
    <source>
        <dbReference type="PROSITE" id="PS50894"/>
    </source>
</evidence>
<dbReference type="EMBL" id="BPMK01000012">
    <property type="protein sequence ID" value="GIZ52802.1"/>
    <property type="molecule type" value="Genomic_DNA"/>
</dbReference>
<feature type="domain" description="HPt" evidence="3">
    <location>
        <begin position="19"/>
        <end position="112"/>
    </location>
</feature>
<evidence type="ECO:0000256" key="1">
    <source>
        <dbReference type="ARBA" id="ARBA00023012"/>
    </source>
</evidence>
<dbReference type="SUPFAM" id="SSF47226">
    <property type="entry name" value="Histidine-containing phosphotransfer domain, HPT domain"/>
    <property type="match status" value="1"/>
</dbReference>
<evidence type="ECO:0000256" key="2">
    <source>
        <dbReference type="PROSITE-ProRule" id="PRU00110"/>
    </source>
</evidence>
<gene>
    <name evidence="4" type="ORF">NCCP691_28160</name>
</gene>
<organism evidence="4 5">
    <name type="scientific">Noviherbaspirillum aridicola</name>
    <dbReference type="NCBI Taxonomy" id="2849687"/>
    <lineage>
        <taxon>Bacteria</taxon>
        <taxon>Pseudomonadati</taxon>
        <taxon>Pseudomonadota</taxon>
        <taxon>Betaproteobacteria</taxon>
        <taxon>Burkholderiales</taxon>
        <taxon>Oxalobacteraceae</taxon>
        <taxon>Noviherbaspirillum</taxon>
    </lineage>
</organism>
<dbReference type="InterPro" id="IPR036641">
    <property type="entry name" value="HPT_dom_sf"/>
</dbReference>
<accession>A0ABQ4Q6Y1</accession>
<keyword evidence="2" id="KW-0597">Phosphoprotein</keyword>
<evidence type="ECO:0000313" key="4">
    <source>
        <dbReference type="EMBL" id="GIZ52802.1"/>
    </source>
</evidence>
<dbReference type="Proteomes" id="UP000887222">
    <property type="component" value="Unassembled WGS sequence"/>
</dbReference>
<keyword evidence="1" id="KW-0902">Two-component regulatory system</keyword>
<protein>
    <recommendedName>
        <fullName evidence="3">HPt domain-containing protein</fullName>
    </recommendedName>
</protein>
<dbReference type="Gene3D" id="1.20.120.160">
    <property type="entry name" value="HPT domain"/>
    <property type="match status" value="1"/>
</dbReference>
<comment type="caution">
    <text evidence="4">The sequence shown here is derived from an EMBL/GenBank/DDBJ whole genome shotgun (WGS) entry which is preliminary data.</text>
</comment>
<reference evidence="4 5" key="1">
    <citation type="journal article" date="2022" name="Int. J. Syst. Evol. Microbiol.">
        <title>Noviherbaspirillum aridicola sp. nov., isolated from an arid soil in Pakistan.</title>
        <authorList>
            <person name="Khan I.U."/>
            <person name="Saqib M."/>
            <person name="Amin A."/>
            <person name="Hussain F."/>
            <person name="Li L."/>
            <person name="Liu Y.H."/>
            <person name="Fang B.Z."/>
            <person name="Ahmed I."/>
            <person name="Li W.J."/>
        </authorList>
    </citation>
    <scope>NUCLEOTIDE SEQUENCE [LARGE SCALE GENOMIC DNA]</scope>
    <source>
        <strain evidence="4 5">NCCP-691</strain>
    </source>
</reference>
<dbReference type="Pfam" id="PF01627">
    <property type="entry name" value="Hpt"/>
    <property type="match status" value="1"/>
</dbReference>
<dbReference type="RefSeq" id="WP_220809221.1">
    <property type="nucleotide sequence ID" value="NZ_BPMK01000012.1"/>
</dbReference>
<evidence type="ECO:0000313" key="5">
    <source>
        <dbReference type="Proteomes" id="UP000887222"/>
    </source>
</evidence>
<dbReference type="InterPro" id="IPR008207">
    <property type="entry name" value="Sig_transdc_His_kin_Hpt_dom"/>
</dbReference>
<sequence>MTRYSHIDPEVLLDMIERDPDDFAQLSQTFLRIAPPGMQRLEAAAGAGDAGAVRHESHALKGSLMLVGASACAGQANELERAAMEARAEDFPALLPALRTEFAAVLAEVAASIVEFGPKGPA</sequence>
<feature type="modified residue" description="Phosphohistidine" evidence="2">
    <location>
        <position position="58"/>
    </location>
</feature>
<name>A0ABQ4Q6Y1_9BURK</name>
<keyword evidence="5" id="KW-1185">Reference proteome</keyword>
<dbReference type="PROSITE" id="PS50894">
    <property type="entry name" value="HPT"/>
    <property type="match status" value="1"/>
</dbReference>